<evidence type="ECO:0000313" key="3">
    <source>
        <dbReference type="EMBL" id="MBB2923168.1"/>
    </source>
</evidence>
<evidence type="ECO:0000313" key="4">
    <source>
        <dbReference type="Proteomes" id="UP000518206"/>
    </source>
</evidence>
<dbReference type="PANTHER" id="PTHR31157:SF1">
    <property type="entry name" value="SCP DOMAIN-CONTAINING PROTEIN"/>
    <property type="match status" value="1"/>
</dbReference>
<gene>
    <name evidence="3" type="ORF">FHR80_002093</name>
</gene>
<evidence type="ECO:0000259" key="2">
    <source>
        <dbReference type="Pfam" id="PF00188"/>
    </source>
</evidence>
<dbReference type="Gene3D" id="3.40.33.10">
    <property type="entry name" value="CAP"/>
    <property type="match status" value="1"/>
</dbReference>
<dbReference type="InterPro" id="IPR014044">
    <property type="entry name" value="CAP_dom"/>
</dbReference>
<comment type="caution">
    <text evidence="3">The sequence shown here is derived from an EMBL/GenBank/DDBJ whole genome shotgun (WGS) entry which is preliminary data.</text>
</comment>
<feature type="domain" description="SCP" evidence="2">
    <location>
        <begin position="471"/>
        <end position="582"/>
    </location>
</feature>
<dbReference type="Pfam" id="PF00188">
    <property type="entry name" value="CAP"/>
    <property type="match status" value="1"/>
</dbReference>
<feature type="compositionally biased region" description="Pro residues" evidence="1">
    <location>
        <begin position="422"/>
        <end position="463"/>
    </location>
</feature>
<reference evidence="3 4" key="1">
    <citation type="submission" date="2020-08" db="EMBL/GenBank/DDBJ databases">
        <title>The Agave Microbiome: Exploring the role of microbial communities in plant adaptations to desert environments.</title>
        <authorList>
            <person name="Partida-Martinez L.P."/>
        </authorList>
    </citation>
    <scope>NUCLEOTIDE SEQUENCE [LARGE SCALE GENOMIC DNA]</scope>
    <source>
        <strain evidence="3 4">RAS26</strain>
    </source>
</reference>
<accession>A0A7W4YB14</accession>
<dbReference type="CDD" id="cd05379">
    <property type="entry name" value="CAP_bacterial"/>
    <property type="match status" value="1"/>
</dbReference>
<dbReference type="SUPFAM" id="SSF55797">
    <property type="entry name" value="PR-1-like"/>
    <property type="match status" value="1"/>
</dbReference>
<sequence>MFAVARPGPTRAATPSRRTRSRSVRVALAAAVLALLTTGLAVPSSVVERASAAAAAGDSVYQPVTPRRVLSFAPMGPGSTRTLRIPGVPAGATAVALNLTATQVRGTASTAVSACAAGTPIDTCRATSAFNPAGGEDTPSAALVGLGGPNKDEVTFVNGSGSLMLIADLHGFYVSAATGTGASYAPVTPHRVLSFQPMGPGQAHTVTLPDAPPGATAVAVNLTSTAASAPSFVSACPAGQPLAECSASSALNPFPGRDLANFAVVKLGGPATNQITLYNNAGSVRLIADVAGYFTTSTAVPGAGRYRPVPPVRVMSFAPFGTRQSTVLTLPGVPAGATAVAMNVTASGTSQPTFVSTCPTGTPLATCTLTSSLNPRPGVDGANNVMLRLGGPDRNQVTLYNNAGSTRLIADVQGYFVGGSPAPAPTTPAPTSPAPSSPAPTPPSSPAPTTPPPAPAPGDPAPGTPEAYIVGRVNQVRAENGLAPLQYRARLGEVAEAWTVSMASTQQLSHNPHVGTQIEPGWSSWGENVGYAGGYPDNAERIFTGWMNSAGHRANILNPRFTSIGVGAALDSRGYLWSTQNFATYR</sequence>
<proteinExistence type="predicted"/>
<dbReference type="AlphaFoldDB" id="A0A7W4YB14"/>
<feature type="region of interest" description="Disordered" evidence="1">
    <location>
        <begin position="1"/>
        <end position="20"/>
    </location>
</feature>
<organism evidence="3 4">
    <name type="scientific">Cellulomonas cellasea</name>
    <dbReference type="NCBI Taxonomy" id="43670"/>
    <lineage>
        <taxon>Bacteria</taxon>
        <taxon>Bacillati</taxon>
        <taxon>Actinomycetota</taxon>
        <taxon>Actinomycetes</taxon>
        <taxon>Micrococcales</taxon>
        <taxon>Cellulomonadaceae</taxon>
        <taxon>Cellulomonas</taxon>
    </lineage>
</organism>
<dbReference type="PANTHER" id="PTHR31157">
    <property type="entry name" value="SCP DOMAIN-CONTAINING PROTEIN"/>
    <property type="match status" value="1"/>
</dbReference>
<dbReference type="Proteomes" id="UP000518206">
    <property type="component" value="Unassembled WGS sequence"/>
</dbReference>
<evidence type="ECO:0000256" key="1">
    <source>
        <dbReference type="SAM" id="MobiDB-lite"/>
    </source>
</evidence>
<dbReference type="RefSeq" id="WP_183296047.1">
    <property type="nucleotide sequence ID" value="NZ_JACHVX010000003.1"/>
</dbReference>
<name>A0A7W4YB14_9CELL</name>
<reference evidence="3 4" key="2">
    <citation type="submission" date="2020-08" db="EMBL/GenBank/DDBJ databases">
        <authorList>
            <person name="Partida-Martinez L."/>
            <person name="Huntemann M."/>
            <person name="Clum A."/>
            <person name="Wang J."/>
            <person name="Palaniappan K."/>
            <person name="Ritter S."/>
            <person name="Chen I.-M."/>
            <person name="Stamatis D."/>
            <person name="Reddy T."/>
            <person name="O'Malley R."/>
            <person name="Daum C."/>
            <person name="Shapiro N."/>
            <person name="Ivanova N."/>
            <person name="Kyrpides N."/>
            <person name="Woyke T."/>
        </authorList>
    </citation>
    <scope>NUCLEOTIDE SEQUENCE [LARGE SCALE GENOMIC DNA]</scope>
    <source>
        <strain evidence="3 4">RAS26</strain>
    </source>
</reference>
<protein>
    <submittedName>
        <fullName evidence="3">Uncharacterized protein YkwD</fullName>
    </submittedName>
</protein>
<dbReference type="EMBL" id="JACHVX010000003">
    <property type="protein sequence ID" value="MBB2923168.1"/>
    <property type="molecule type" value="Genomic_DNA"/>
</dbReference>
<feature type="compositionally biased region" description="Low complexity" evidence="1">
    <location>
        <begin position="1"/>
        <end position="16"/>
    </location>
</feature>
<feature type="region of interest" description="Disordered" evidence="1">
    <location>
        <begin position="420"/>
        <end position="466"/>
    </location>
</feature>
<dbReference type="InterPro" id="IPR035940">
    <property type="entry name" value="CAP_sf"/>
</dbReference>